<accession>A0A4V2K0M4</accession>
<name>A0A4V2K0M4_9APHY</name>
<feature type="chain" id="PRO_5020937877" evidence="2">
    <location>
        <begin position="29"/>
        <end position="190"/>
    </location>
</feature>
<organism evidence="3">
    <name type="scientific">Dichomitus squalens</name>
    <dbReference type="NCBI Taxonomy" id="114155"/>
    <lineage>
        <taxon>Eukaryota</taxon>
        <taxon>Fungi</taxon>
        <taxon>Dikarya</taxon>
        <taxon>Basidiomycota</taxon>
        <taxon>Agaricomycotina</taxon>
        <taxon>Agaricomycetes</taxon>
        <taxon>Polyporales</taxon>
        <taxon>Polyporaceae</taxon>
        <taxon>Dichomitus</taxon>
    </lineage>
</organism>
<proteinExistence type="predicted"/>
<reference evidence="3" key="1">
    <citation type="submission" date="2019-01" db="EMBL/GenBank/DDBJ databases">
        <title>Draft genome sequences of three monokaryotic isolates of the white-rot basidiomycete fungus Dichomitus squalens.</title>
        <authorList>
            <consortium name="DOE Joint Genome Institute"/>
            <person name="Lopez S.C."/>
            <person name="Andreopoulos B."/>
            <person name="Pangilinan J."/>
            <person name="Lipzen A."/>
            <person name="Riley R."/>
            <person name="Ahrendt S."/>
            <person name="Ng V."/>
            <person name="Barry K."/>
            <person name="Daum C."/>
            <person name="Grigoriev I.V."/>
            <person name="Hilden K.S."/>
            <person name="Makela M.R."/>
            <person name="de Vries R.P."/>
        </authorList>
    </citation>
    <scope>NUCLEOTIDE SEQUENCE [LARGE SCALE GENOMIC DNA]</scope>
    <source>
        <strain evidence="3">OM18370.1</strain>
    </source>
</reference>
<evidence type="ECO:0000256" key="1">
    <source>
        <dbReference type="SAM" id="MobiDB-lite"/>
    </source>
</evidence>
<feature type="signal peptide" evidence="2">
    <location>
        <begin position="1"/>
        <end position="28"/>
    </location>
</feature>
<evidence type="ECO:0000256" key="2">
    <source>
        <dbReference type="SAM" id="SignalP"/>
    </source>
</evidence>
<sequence>MHTFLFLVYSFTSLISYLSLRVSRPVRSFPSQLALIVSLYVLRYHSASRCSFAYVHCFYLTACRRHPPCISRISSSSWTRSLDRCISCLELQRPPITLLALSSASLFAGSPPPPHDRMPPSPLSPRPPRFILHDQRLPPHILNVSMFRPCPVPPSPAVLPSRGRSPSRTIRGASIAGRRRGSWDVPLSSP</sequence>
<dbReference type="Proteomes" id="UP000292957">
    <property type="component" value="Unassembled WGS sequence"/>
</dbReference>
<protein>
    <submittedName>
        <fullName evidence="3">Uncharacterized protein</fullName>
    </submittedName>
</protein>
<dbReference type="AlphaFoldDB" id="A0A4V2K0M4"/>
<keyword evidence="2" id="KW-0732">Signal</keyword>
<gene>
    <name evidence="3" type="ORF">BD311DRAFT_264311</name>
</gene>
<evidence type="ECO:0000313" key="3">
    <source>
        <dbReference type="EMBL" id="TBU29533.1"/>
    </source>
</evidence>
<dbReference type="EMBL" id="ML143412">
    <property type="protein sequence ID" value="TBU29533.1"/>
    <property type="molecule type" value="Genomic_DNA"/>
</dbReference>
<feature type="region of interest" description="Disordered" evidence="1">
    <location>
        <begin position="155"/>
        <end position="190"/>
    </location>
</feature>